<dbReference type="Proteomes" id="UP000305948">
    <property type="component" value="Unassembled WGS sequence"/>
</dbReference>
<protein>
    <submittedName>
        <fullName evidence="1">Uncharacterized protein</fullName>
    </submittedName>
</protein>
<dbReference type="AlphaFoldDB" id="A0A5C3N0Q3"/>
<evidence type="ECO:0000313" key="1">
    <source>
        <dbReference type="EMBL" id="TFK50615.1"/>
    </source>
</evidence>
<accession>A0A5C3N0Q3</accession>
<gene>
    <name evidence="1" type="ORF">OE88DRAFT_276102</name>
</gene>
<evidence type="ECO:0000313" key="2">
    <source>
        <dbReference type="Proteomes" id="UP000305948"/>
    </source>
</evidence>
<organism evidence="1 2">
    <name type="scientific">Heliocybe sulcata</name>
    <dbReference type="NCBI Taxonomy" id="5364"/>
    <lineage>
        <taxon>Eukaryota</taxon>
        <taxon>Fungi</taxon>
        <taxon>Dikarya</taxon>
        <taxon>Basidiomycota</taxon>
        <taxon>Agaricomycotina</taxon>
        <taxon>Agaricomycetes</taxon>
        <taxon>Gloeophyllales</taxon>
        <taxon>Gloeophyllaceae</taxon>
        <taxon>Heliocybe</taxon>
    </lineage>
</organism>
<sequence>MRGTQVRKKGANIRTILIRHFRIAWNCTHGGQSRCRIPRWRRNSTGCRVKCRIPLAAASSTMCLAGWSIDVPEADSRGL</sequence>
<name>A0A5C3N0Q3_9AGAM</name>
<proteinExistence type="predicted"/>
<reference evidence="1 2" key="1">
    <citation type="journal article" date="2019" name="Nat. Ecol. Evol.">
        <title>Megaphylogeny resolves global patterns of mushroom evolution.</title>
        <authorList>
            <person name="Varga T."/>
            <person name="Krizsan K."/>
            <person name="Foldi C."/>
            <person name="Dima B."/>
            <person name="Sanchez-Garcia M."/>
            <person name="Sanchez-Ramirez S."/>
            <person name="Szollosi G.J."/>
            <person name="Szarkandi J.G."/>
            <person name="Papp V."/>
            <person name="Albert L."/>
            <person name="Andreopoulos W."/>
            <person name="Angelini C."/>
            <person name="Antonin V."/>
            <person name="Barry K.W."/>
            <person name="Bougher N.L."/>
            <person name="Buchanan P."/>
            <person name="Buyck B."/>
            <person name="Bense V."/>
            <person name="Catcheside P."/>
            <person name="Chovatia M."/>
            <person name="Cooper J."/>
            <person name="Damon W."/>
            <person name="Desjardin D."/>
            <person name="Finy P."/>
            <person name="Geml J."/>
            <person name="Haridas S."/>
            <person name="Hughes K."/>
            <person name="Justo A."/>
            <person name="Karasinski D."/>
            <person name="Kautmanova I."/>
            <person name="Kiss B."/>
            <person name="Kocsube S."/>
            <person name="Kotiranta H."/>
            <person name="LaButti K.M."/>
            <person name="Lechner B.E."/>
            <person name="Liimatainen K."/>
            <person name="Lipzen A."/>
            <person name="Lukacs Z."/>
            <person name="Mihaltcheva S."/>
            <person name="Morgado L.N."/>
            <person name="Niskanen T."/>
            <person name="Noordeloos M.E."/>
            <person name="Ohm R.A."/>
            <person name="Ortiz-Santana B."/>
            <person name="Ovrebo C."/>
            <person name="Racz N."/>
            <person name="Riley R."/>
            <person name="Savchenko A."/>
            <person name="Shiryaev A."/>
            <person name="Soop K."/>
            <person name="Spirin V."/>
            <person name="Szebenyi C."/>
            <person name="Tomsovsky M."/>
            <person name="Tulloss R.E."/>
            <person name="Uehling J."/>
            <person name="Grigoriev I.V."/>
            <person name="Vagvolgyi C."/>
            <person name="Papp T."/>
            <person name="Martin F.M."/>
            <person name="Miettinen O."/>
            <person name="Hibbett D.S."/>
            <person name="Nagy L.G."/>
        </authorList>
    </citation>
    <scope>NUCLEOTIDE SEQUENCE [LARGE SCALE GENOMIC DNA]</scope>
    <source>
        <strain evidence="1 2">OMC1185</strain>
    </source>
</reference>
<keyword evidence="2" id="KW-1185">Reference proteome</keyword>
<dbReference type="EMBL" id="ML213513">
    <property type="protein sequence ID" value="TFK50615.1"/>
    <property type="molecule type" value="Genomic_DNA"/>
</dbReference>